<evidence type="ECO:0000313" key="1">
    <source>
        <dbReference type="EMBL" id="JAH30062.1"/>
    </source>
</evidence>
<dbReference type="EMBL" id="GBXM01078515">
    <property type="protein sequence ID" value="JAH30062.1"/>
    <property type="molecule type" value="Transcribed_RNA"/>
</dbReference>
<sequence>MLDENKKKSKVYERLICNLSHNLILQFHELK</sequence>
<proteinExistence type="predicted"/>
<reference evidence="1" key="2">
    <citation type="journal article" date="2015" name="Fish Shellfish Immunol.">
        <title>Early steps in the European eel (Anguilla anguilla)-Vibrio vulnificus interaction in the gills: Role of the RtxA13 toxin.</title>
        <authorList>
            <person name="Callol A."/>
            <person name="Pajuelo D."/>
            <person name="Ebbesson L."/>
            <person name="Teles M."/>
            <person name="MacKenzie S."/>
            <person name="Amaro C."/>
        </authorList>
    </citation>
    <scope>NUCLEOTIDE SEQUENCE</scope>
</reference>
<dbReference type="AlphaFoldDB" id="A0A0E9RML1"/>
<name>A0A0E9RML1_ANGAN</name>
<accession>A0A0E9RML1</accession>
<protein>
    <submittedName>
        <fullName evidence="1">Uncharacterized protein</fullName>
    </submittedName>
</protein>
<reference evidence="1" key="1">
    <citation type="submission" date="2014-11" db="EMBL/GenBank/DDBJ databases">
        <authorList>
            <person name="Amaro Gonzalez C."/>
        </authorList>
    </citation>
    <scope>NUCLEOTIDE SEQUENCE</scope>
</reference>
<organism evidence="1">
    <name type="scientific">Anguilla anguilla</name>
    <name type="common">European freshwater eel</name>
    <name type="synonym">Muraena anguilla</name>
    <dbReference type="NCBI Taxonomy" id="7936"/>
    <lineage>
        <taxon>Eukaryota</taxon>
        <taxon>Metazoa</taxon>
        <taxon>Chordata</taxon>
        <taxon>Craniata</taxon>
        <taxon>Vertebrata</taxon>
        <taxon>Euteleostomi</taxon>
        <taxon>Actinopterygii</taxon>
        <taxon>Neopterygii</taxon>
        <taxon>Teleostei</taxon>
        <taxon>Anguilliformes</taxon>
        <taxon>Anguillidae</taxon>
        <taxon>Anguilla</taxon>
    </lineage>
</organism>